<dbReference type="InterPro" id="IPR036525">
    <property type="entry name" value="Tubulin/FtsZ_GTPase_sf"/>
</dbReference>
<accession>A0A514A1G8</accession>
<name>A0A514A1G8_9CAUD</name>
<keyword evidence="2" id="KW-1185">Reference proteome</keyword>
<organism evidence="1 2">
    <name type="scientific">Aeromonas phage LAh10</name>
    <dbReference type="NCBI Taxonomy" id="2591025"/>
    <lineage>
        <taxon>Viruses</taxon>
        <taxon>Duplodnaviria</taxon>
        <taxon>Heunggongvirae</taxon>
        <taxon>Uroviricota</taxon>
        <taxon>Caudoviricetes</taxon>
        <taxon>Chimalliviridae</taxon>
        <taxon>Ludhianavirus</taxon>
        <taxon>Ludhianavirus LAh10</taxon>
    </lineage>
</organism>
<proteinExistence type="predicted"/>
<sequence>MTNAVFNIYLCGGVGIKVGNLFSAVSRQSRHVDQIVALDSSNANKAVDDCFPIERLEGAEGSGSDKRANMHLYKPFVKQVLSKYPPNKLNIVVFTGSGGTGSGIGPHVMREFLEAGIPALAMVIGDDSSMKELDNTVSTLRSLAAQTKLGVPVCFTYHLNRPELTHSAVNHQVVQSIDSALLALNLDNVSIDYADISNLFFFSRVVNADPILTQMTFLTDTDLDKYDRQPIAAISVFAKEDDMRAPFPGLMYRKAGTFSEANSGFEESCHVVLDHGSTLAELETMMESHKKRTDGIGSRFKVQKSAIMDGADDDGMFC</sequence>
<evidence type="ECO:0000313" key="1">
    <source>
        <dbReference type="EMBL" id="QDH47086.1"/>
    </source>
</evidence>
<protein>
    <submittedName>
        <fullName evidence="1">Putative tubulin like protein</fullName>
    </submittedName>
</protein>
<dbReference type="SUPFAM" id="SSF52490">
    <property type="entry name" value="Tubulin nucleotide-binding domain-like"/>
    <property type="match status" value="1"/>
</dbReference>
<dbReference type="Proteomes" id="UP000318420">
    <property type="component" value="Segment"/>
</dbReference>
<reference evidence="1 2" key="1">
    <citation type="submission" date="2019-04" db="EMBL/GenBank/DDBJ databases">
        <title>Novel bacteriophages capable of disrupting biofilms from clinical strains of Aeromonas hydrophila with intrinsic antibiotic resistance.</title>
        <authorList>
            <person name="Kabwe M."/>
            <person name="Brown T.L."/>
            <person name="Speirs L."/>
            <person name="Ku H."/>
            <person name="Leach M."/>
            <person name="Chan H.T."/>
            <person name="Petrovski S."/>
            <person name="Lock P."/>
            <person name="Tucci J."/>
        </authorList>
    </citation>
    <scope>NUCLEOTIDE SEQUENCE [LARGE SCALE GENOMIC DNA]</scope>
</reference>
<evidence type="ECO:0000313" key="2">
    <source>
        <dbReference type="Proteomes" id="UP000318420"/>
    </source>
</evidence>
<dbReference type="Gene3D" id="3.40.50.1440">
    <property type="entry name" value="Tubulin/FtsZ, GTPase domain"/>
    <property type="match status" value="1"/>
</dbReference>
<dbReference type="EMBL" id="MK838116">
    <property type="protein sequence ID" value="QDH47086.1"/>
    <property type="molecule type" value="Genomic_DNA"/>
</dbReference>
<gene>
    <name evidence="1" type="ORF">LAh10_202</name>
</gene>